<dbReference type="InterPro" id="IPR050471">
    <property type="entry name" value="AB_hydrolase"/>
</dbReference>
<evidence type="ECO:0000259" key="1">
    <source>
        <dbReference type="Pfam" id="PF00561"/>
    </source>
</evidence>
<evidence type="ECO:0000313" key="3">
    <source>
        <dbReference type="Proteomes" id="UP000799766"/>
    </source>
</evidence>
<dbReference type="PANTHER" id="PTHR43433:SF5">
    <property type="entry name" value="AB HYDROLASE-1 DOMAIN-CONTAINING PROTEIN"/>
    <property type="match status" value="1"/>
</dbReference>
<dbReference type="InterPro" id="IPR000073">
    <property type="entry name" value="AB_hydrolase_1"/>
</dbReference>
<sequence length="320" mass="35983">MPPPPPMTVDEVKRHPEFPHVFWNLPPREKGKLAVGQGRGGPFHIAYEVHGQGPRKMIWIMGMGSLKSQWQRQTKDFSHSQADRYTCLVLDNRGIGESDKPLLRYSTSEMARDVLEVVDHVGWASKRELNVVGISLGGMIGQELPFIENLRNRINLFIPRSLDVQVANVKRWMYTDKWISAPDDAEPVVEPFPTNGDRFTAMEVQKRSDPNSLTRVGFVAQAIAAGWHHKSEAQIKQLGDRVGRERIMVAHGTLDRMITVPHAHKMVEALKGEGEGYGELTVKIVEGMAHVMPVEIRKEFNGWVEEMVGKGEAANTREGV</sequence>
<keyword evidence="2" id="KW-0378">Hydrolase</keyword>
<gene>
    <name evidence="2" type="ORF">BDY21DRAFT_288558</name>
</gene>
<organism evidence="2 3">
    <name type="scientific">Lineolata rhizophorae</name>
    <dbReference type="NCBI Taxonomy" id="578093"/>
    <lineage>
        <taxon>Eukaryota</taxon>
        <taxon>Fungi</taxon>
        <taxon>Dikarya</taxon>
        <taxon>Ascomycota</taxon>
        <taxon>Pezizomycotina</taxon>
        <taxon>Dothideomycetes</taxon>
        <taxon>Dothideomycetes incertae sedis</taxon>
        <taxon>Lineolatales</taxon>
        <taxon>Lineolataceae</taxon>
        <taxon>Lineolata</taxon>
    </lineage>
</organism>
<proteinExistence type="predicted"/>
<dbReference type="Proteomes" id="UP000799766">
    <property type="component" value="Unassembled WGS sequence"/>
</dbReference>
<dbReference type="GO" id="GO:0016787">
    <property type="term" value="F:hydrolase activity"/>
    <property type="evidence" value="ECO:0007669"/>
    <property type="project" value="UniProtKB-KW"/>
</dbReference>
<accession>A0A6A6NWW1</accession>
<dbReference type="Gene3D" id="3.40.50.1820">
    <property type="entry name" value="alpha/beta hydrolase"/>
    <property type="match status" value="1"/>
</dbReference>
<name>A0A6A6NWW1_9PEZI</name>
<protein>
    <submittedName>
        <fullName evidence="2">Alpha/Beta hydrolase protein</fullName>
    </submittedName>
</protein>
<dbReference type="Pfam" id="PF00561">
    <property type="entry name" value="Abhydrolase_1"/>
    <property type="match status" value="1"/>
</dbReference>
<dbReference type="PANTHER" id="PTHR43433">
    <property type="entry name" value="HYDROLASE, ALPHA/BETA FOLD FAMILY PROTEIN"/>
    <property type="match status" value="1"/>
</dbReference>
<dbReference type="EMBL" id="MU001685">
    <property type="protein sequence ID" value="KAF2455947.1"/>
    <property type="molecule type" value="Genomic_DNA"/>
</dbReference>
<feature type="domain" description="AB hydrolase-1" evidence="1">
    <location>
        <begin position="68"/>
        <end position="142"/>
    </location>
</feature>
<dbReference type="InterPro" id="IPR029058">
    <property type="entry name" value="AB_hydrolase_fold"/>
</dbReference>
<keyword evidence="3" id="KW-1185">Reference proteome</keyword>
<dbReference type="OrthoDB" id="19657at2759"/>
<reference evidence="2" key="1">
    <citation type="journal article" date="2020" name="Stud. Mycol.">
        <title>101 Dothideomycetes genomes: a test case for predicting lifestyles and emergence of pathogens.</title>
        <authorList>
            <person name="Haridas S."/>
            <person name="Albert R."/>
            <person name="Binder M."/>
            <person name="Bloem J."/>
            <person name="Labutti K."/>
            <person name="Salamov A."/>
            <person name="Andreopoulos B."/>
            <person name="Baker S."/>
            <person name="Barry K."/>
            <person name="Bills G."/>
            <person name="Bluhm B."/>
            <person name="Cannon C."/>
            <person name="Castanera R."/>
            <person name="Culley D."/>
            <person name="Daum C."/>
            <person name="Ezra D."/>
            <person name="Gonzalez J."/>
            <person name="Henrissat B."/>
            <person name="Kuo A."/>
            <person name="Liang C."/>
            <person name="Lipzen A."/>
            <person name="Lutzoni F."/>
            <person name="Magnuson J."/>
            <person name="Mondo S."/>
            <person name="Nolan M."/>
            <person name="Ohm R."/>
            <person name="Pangilinan J."/>
            <person name="Park H.-J."/>
            <person name="Ramirez L."/>
            <person name="Alfaro M."/>
            <person name="Sun H."/>
            <person name="Tritt A."/>
            <person name="Yoshinaga Y."/>
            <person name="Zwiers L.-H."/>
            <person name="Turgeon B."/>
            <person name="Goodwin S."/>
            <person name="Spatafora J."/>
            <person name="Crous P."/>
            <person name="Grigoriev I."/>
        </authorList>
    </citation>
    <scope>NUCLEOTIDE SEQUENCE</scope>
    <source>
        <strain evidence="2">ATCC 16933</strain>
    </source>
</reference>
<dbReference type="SUPFAM" id="SSF53474">
    <property type="entry name" value="alpha/beta-Hydrolases"/>
    <property type="match status" value="1"/>
</dbReference>
<evidence type="ECO:0000313" key="2">
    <source>
        <dbReference type="EMBL" id="KAF2455947.1"/>
    </source>
</evidence>
<dbReference type="AlphaFoldDB" id="A0A6A6NWW1"/>